<keyword evidence="2" id="KW-0012">Acyltransferase</keyword>
<evidence type="ECO:0000313" key="7">
    <source>
        <dbReference type="Proteomes" id="UP000275267"/>
    </source>
</evidence>
<accession>A0A3L6P9P6</accession>
<feature type="compositionally biased region" description="Polar residues" evidence="3">
    <location>
        <begin position="151"/>
        <end position="179"/>
    </location>
</feature>
<reference evidence="7" key="1">
    <citation type="journal article" date="2019" name="Nat. Commun.">
        <title>The genome of broomcorn millet.</title>
        <authorList>
            <person name="Zou C."/>
            <person name="Miki D."/>
            <person name="Li D."/>
            <person name="Tang Q."/>
            <person name="Xiao L."/>
            <person name="Rajput S."/>
            <person name="Deng P."/>
            <person name="Jia W."/>
            <person name="Huang R."/>
            <person name="Zhang M."/>
            <person name="Sun Y."/>
            <person name="Hu J."/>
            <person name="Fu X."/>
            <person name="Schnable P.S."/>
            <person name="Li F."/>
            <person name="Zhang H."/>
            <person name="Feng B."/>
            <person name="Zhu X."/>
            <person name="Liu R."/>
            <person name="Schnable J.C."/>
            <person name="Zhu J.-K."/>
            <person name="Zhang H."/>
        </authorList>
    </citation>
    <scope>NUCLEOTIDE SEQUENCE [LARGE SCALE GENOMIC DNA]</scope>
</reference>
<comment type="caution">
    <text evidence="6">The sequence shown here is derived from an EMBL/GenBank/DDBJ whole genome shotgun (WGS) entry which is preliminary data.</text>
</comment>
<dbReference type="FunFam" id="3.40.47.10:FF:000025">
    <property type="entry name" value="Chalcone synthase 2"/>
    <property type="match status" value="1"/>
</dbReference>
<dbReference type="SUPFAM" id="SSF53901">
    <property type="entry name" value="Thiolase-like"/>
    <property type="match status" value="2"/>
</dbReference>
<dbReference type="Gene3D" id="3.40.47.10">
    <property type="match status" value="2"/>
</dbReference>
<dbReference type="FunFam" id="3.40.47.10:FF:000014">
    <property type="entry name" value="Chalcone synthase 1"/>
    <property type="match status" value="1"/>
</dbReference>
<gene>
    <name evidence="6" type="ORF">C2845_PMPSC048694</name>
</gene>
<dbReference type="Pfam" id="PF02797">
    <property type="entry name" value="Chal_sti_synt_C"/>
    <property type="match status" value="1"/>
</dbReference>
<dbReference type="GO" id="GO:0030639">
    <property type="term" value="P:polyketide biosynthetic process"/>
    <property type="evidence" value="ECO:0007669"/>
    <property type="project" value="TreeGrafter"/>
</dbReference>
<dbReference type="GO" id="GO:0010208">
    <property type="term" value="P:pollen wall assembly"/>
    <property type="evidence" value="ECO:0007669"/>
    <property type="project" value="UniProtKB-ARBA"/>
</dbReference>
<dbReference type="CDD" id="cd00831">
    <property type="entry name" value="CHS_like"/>
    <property type="match status" value="1"/>
</dbReference>
<dbReference type="OrthoDB" id="329835at2759"/>
<protein>
    <submittedName>
        <fullName evidence="6">Uncharacterized protein</fullName>
    </submittedName>
</protein>
<evidence type="ECO:0000256" key="3">
    <source>
        <dbReference type="SAM" id="MobiDB-lite"/>
    </source>
</evidence>
<keyword evidence="7" id="KW-1185">Reference proteome</keyword>
<name>A0A3L6P9P6_PANMI</name>
<evidence type="ECO:0000259" key="4">
    <source>
        <dbReference type="Pfam" id="PF00195"/>
    </source>
</evidence>
<organism evidence="6 7">
    <name type="scientific">Panicum miliaceum</name>
    <name type="common">Proso millet</name>
    <name type="synonym">Broomcorn millet</name>
    <dbReference type="NCBI Taxonomy" id="4540"/>
    <lineage>
        <taxon>Eukaryota</taxon>
        <taxon>Viridiplantae</taxon>
        <taxon>Streptophyta</taxon>
        <taxon>Embryophyta</taxon>
        <taxon>Tracheophyta</taxon>
        <taxon>Spermatophyta</taxon>
        <taxon>Magnoliopsida</taxon>
        <taxon>Liliopsida</taxon>
        <taxon>Poales</taxon>
        <taxon>Poaceae</taxon>
        <taxon>PACMAD clade</taxon>
        <taxon>Panicoideae</taxon>
        <taxon>Panicodae</taxon>
        <taxon>Paniceae</taxon>
        <taxon>Panicinae</taxon>
        <taxon>Panicum</taxon>
        <taxon>Panicum sect. Panicum</taxon>
    </lineage>
</organism>
<keyword evidence="2" id="KW-0808">Transferase</keyword>
<dbReference type="EMBL" id="PQIB02000157">
    <property type="protein sequence ID" value="RLM52738.1"/>
    <property type="molecule type" value="Genomic_DNA"/>
</dbReference>
<feature type="domain" description="Chalcone/stilbene synthase N-terminal" evidence="4">
    <location>
        <begin position="237"/>
        <end position="444"/>
    </location>
</feature>
<dbReference type="InterPro" id="IPR012328">
    <property type="entry name" value="Chalcone/stilbene_synt_C"/>
</dbReference>
<feature type="region of interest" description="Disordered" evidence="3">
    <location>
        <begin position="97"/>
        <end position="234"/>
    </location>
</feature>
<dbReference type="InterPro" id="IPR001099">
    <property type="entry name" value="Chalcone/stilbene_synt_N"/>
</dbReference>
<proteinExistence type="inferred from homology"/>
<evidence type="ECO:0000256" key="1">
    <source>
        <dbReference type="ARBA" id="ARBA00005531"/>
    </source>
</evidence>
<dbReference type="GO" id="GO:0016747">
    <property type="term" value="F:acyltransferase activity, transferring groups other than amino-acyl groups"/>
    <property type="evidence" value="ECO:0007669"/>
    <property type="project" value="InterPro"/>
</dbReference>
<feature type="domain" description="Chalcone/stilbene synthase C-terminal" evidence="5">
    <location>
        <begin position="455"/>
        <end position="606"/>
    </location>
</feature>
<dbReference type="STRING" id="4540.A0A3L6P9P6"/>
<evidence type="ECO:0000313" key="6">
    <source>
        <dbReference type="EMBL" id="RLM52738.1"/>
    </source>
</evidence>
<dbReference type="InterPro" id="IPR011141">
    <property type="entry name" value="Polyketide_synthase_type-III"/>
</dbReference>
<comment type="similarity">
    <text evidence="1 2">Belongs to the thiolase-like superfamily. Chalcone/stilbene synthases family.</text>
</comment>
<sequence>MEEERRDILVLMQRIQVLKDKGITGESVAYSFIERRIQPLQQRVLLGFEYGGIRDPSRMARDVPSVEEIMHRVTRLFTGVNSEPFIPRLFDADYSPNPGDVERLRSDSPKPVFEEPAQDPPATRDAGDIAANPPRTKRVATRKQRVAAVATTPSSRQAMKSETPKLASSSTGQVGTSAGSLPKEHAAASTADPPIVEDVPADTKGKDLEPLANAEVEPEAEAPRTTPGANLEEDSVPIGMANPANCIQQDEFTDWYFRVTKSDHLTKLKAKMKKICDKSGIRKRHFHRTEEMIGGHPEIIDRAVPSLGARQGITVDAAHNLTAAAASKAITDWGHQAADITHLVVCTNAGAQEPGADLRLVGLLGLRPTVRRTLLFFHGCSSGVAALRVAKDIAENNRCSRVLVAYAQAELLLFNAPAEAHMDALVAIALFSDGAGAVIVDADPASPVERPVFHMVSASQTTLQGTKHAMVLNLNENGLIDSHLSVEVPTLVRGSIQRCLADSLAPLGLPDVRDSGRNGLFWVVHPGGRAILDSYEAALGLDPGKLEASRHVLSEYGNMSGATIIFVLIEIRHRRQGGADKERNDCQWGVISGLGPGVTMETIVLHAGSRLDENY</sequence>
<feature type="compositionally biased region" description="Basic residues" evidence="3">
    <location>
        <begin position="135"/>
        <end position="145"/>
    </location>
</feature>
<evidence type="ECO:0000256" key="2">
    <source>
        <dbReference type="RuleBase" id="RU003633"/>
    </source>
</evidence>
<dbReference type="InterPro" id="IPR016039">
    <property type="entry name" value="Thiolase-like"/>
</dbReference>
<evidence type="ECO:0000259" key="5">
    <source>
        <dbReference type="Pfam" id="PF02797"/>
    </source>
</evidence>
<dbReference type="Pfam" id="PF00195">
    <property type="entry name" value="Chal_sti_synt_N"/>
    <property type="match status" value="1"/>
</dbReference>
<dbReference type="PANTHER" id="PTHR11877">
    <property type="entry name" value="HYDROXYMETHYLGLUTARYL-COA SYNTHASE"/>
    <property type="match status" value="1"/>
</dbReference>
<dbReference type="PANTHER" id="PTHR11877:SF60">
    <property type="entry name" value="TYPE III POLYKETIDE SYNTHASE B"/>
    <property type="match status" value="1"/>
</dbReference>
<dbReference type="AlphaFoldDB" id="A0A3L6P9P6"/>
<dbReference type="Proteomes" id="UP000275267">
    <property type="component" value="Unassembled WGS sequence"/>
</dbReference>